<dbReference type="InterPro" id="IPR036249">
    <property type="entry name" value="Thioredoxin-like_sf"/>
</dbReference>
<organism evidence="6 7">
    <name type="scientific">Neobacillus notoginsengisoli</name>
    <dbReference type="NCBI Taxonomy" id="1578198"/>
    <lineage>
        <taxon>Bacteria</taxon>
        <taxon>Bacillati</taxon>
        <taxon>Bacillota</taxon>
        <taxon>Bacilli</taxon>
        <taxon>Bacillales</taxon>
        <taxon>Bacillaceae</taxon>
        <taxon>Neobacillus</taxon>
    </lineage>
</organism>
<dbReference type="OrthoDB" id="2966547at2"/>
<keyword evidence="2" id="KW-0049">Antioxidant</keyword>
<dbReference type="Pfam" id="PF00578">
    <property type="entry name" value="AhpC-TSA"/>
    <property type="match status" value="1"/>
</dbReference>
<keyword evidence="1" id="KW-0575">Peroxidase</keyword>
<dbReference type="PANTHER" id="PTHR43110:SF1">
    <property type="entry name" value="THIOL PEROXIDASE"/>
    <property type="match status" value="1"/>
</dbReference>
<evidence type="ECO:0000256" key="1">
    <source>
        <dbReference type="ARBA" id="ARBA00022559"/>
    </source>
</evidence>
<keyword evidence="1" id="KW-0560">Oxidoreductase</keyword>
<sequence>MKEIASWKEDYKRFGELDTELLAISADHIHSHRVFAASMGTLPYPLLSDWQKQTIKDYKVFNEKGGVAKRSVFVVNKEGDITYINTSFKAEEKEDYEAVFDELEKLSKS</sequence>
<keyword evidence="4" id="KW-0676">Redox-active center</keyword>
<comment type="caution">
    <text evidence="6">The sequence shown here is derived from an EMBL/GenBank/DDBJ whole genome shotgun (WGS) entry which is preliminary data.</text>
</comment>
<gene>
    <name evidence="6" type="ORF">D1B31_15265</name>
</gene>
<dbReference type="Gene3D" id="3.40.30.10">
    <property type="entry name" value="Glutaredoxin"/>
    <property type="match status" value="1"/>
</dbReference>
<protein>
    <recommendedName>
        <fullName evidence="5">Alkyl hydroperoxide reductase subunit C/ Thiol specific antioxidant domain-containing protein</fullName>
    </recommendedName>
</protein>
<keyword evidence="3" id="KW-1015">Disulfide bond</keyword>
<dbReference type="InterPro" id="IPR000866">
    <property type="entry name" value="AhpC/TSA"/>
</dbReference>
<reference evidence="6 7" key="1">
    <citation type="journal article" date="2017" name="Int. J. Syst. Evol. Microbiol.">
        <title>Bacillus notoginsengisoli sp. nov., a novel bacterium isolated from the rhizosphere of Panax notoginseng.</title>
        <authorList>
            <person name="Zhang M.Y."/>
            <person name="Cheng J."/>
            <person name="Cai Y."/>
            <person name="Zhang T.Y."/>
            <person name="Wu Y.Y."/>
            <person name="Manikprabhu D."/>
            <person name="Li W.J."/>
            <person name="Zhang Y.X."/>
        </authorList>
    </citation>
    <scope>NUCLEOTIDE SEQUENCE [LARGE SCALE GENOMIC DNA]</scope>
    <source>
        <strain evidence="6 7">JCM 30743</strain>
    </source>
</reference>
<proteinExistence type="predicted"/>
<dbReference type="Proteomes" id="UP000284416">
    <property type="component" value="Unassembled WGS sequence"/>
</dbReference>
<dbReference type="AlphaFoldDB" id="A0A417YS52"/>
<dbReference type="EMBL" id="QWEG01000009">
    <property type="protein sequence ID" value="RHW38134.1"/>
    <property type="molecule type" value="Genomic_DNA"/>
</dbReference>
<evidence type="ECO:0000259" key="5">
    <source>
        <dbReference type="Pfam" id="PF00578"/>
    </source>
</evidence>
<dbReference type="InterPro" id="IPR050455">
    <property type="entry name" value="Tpx_Peroxidase_subfamily"/>
</dbReference>
<dbReference type="SUPFAM" id="SSF52833">
    <property type="entry name" value="Thioredoxin-like"/>
    <property type="match status" value="1"/>
</dbReference>
<evidence type="ECO:0000256" key="4">
    <source>
        <dbReference type="ARBA" id="ARBA00023284"/>
    </source>
</evidence>
<feature type="domain" description="Alkyl hydroperoxide reductase subunit C/ Thiol specific antioxidant" evidence="5">
    <location>
        <begin position="2"/>
        <end position="84"/>
    </location>
</feature>
<accession>A0A417YS52</accession>
<dbReference type="PANTHER" id="PTHR43110">
    <property type="entry name" value="THIOL PEROXIDASE"/>
    <property type="match status" value="1"/>
</dbReference>
<evidence type="ECO:0000256" key="3">
    <source>
        <dbReference type="ARBA" id="ARBA00023157"/>
    </source>
</evidence>
<evidence type="ECO:0000313" key="7">
    <source>
        <dbReference type="Proteomes" id="UP000284416"/>
    </source>
</evidence>
<name>A0A417YS52_9BACI</name>
<evidence type="ECO:0000313" key="6">
    <source>
        <dbReference type="EMBL" id="RHW38134.1"/>
    </source>
</evidence>
<evidence type="ECO:0000256" key="2">
    <source>
        <dbReference type="ARBA" id="ARBA00022862"/>
    </source>
</evidence>
<dbReference type="GO" id="GO:0004601">
    <property type="term" value="F:peroxidase activity"/>
    <property type="evidence" value="ECO:0007669"/>
    <property type="project" value="UniProtKB-KW"/>
</dbReference>
<keyword evidence="7" id="KW-1185">Reference proteome</keyword>